<sequence>MDRKKTIYVFKIIISFLLISFIADKAVYLLFNKISDDVYSGQSIGKLNQYLKTKNDFDFIVFGSSRANHHVNPNKISNNCYNMGVDGTMIAYSHSLITLLPQKKQTILLHIDPSNVFSNSYLGEDIKALKSKYNRNSIVTKNIDQLGQNNIFQKFYWSLGYNKIAIPIIKNFFKPKYDYKEYNGYDPIYVSKSQQKIFEKILNEPKETDCLETFNVNKLYNKLLDDLVMFSKKNNKELIVFSSPIYFDYCERDNIEFEKIMKEKQIRYYDFTNLFQDNNSIEFWRDRTHLSNIGAEVFSDSLALKIL</sequence>
<gene>
    <name evidence="2" type="ORF">J0654_02670</name>
</gene>
<evidence type="ECO:0000313" key="3">
    <source>
        <dbReference type="Proteomes" id="UP000664807"/>
    </source>
</evidence>
<dbReference type="Proteomes" id="UP000664807">
    <property type="component" value="Unassembled WGS sequence"/>
</dbReference>
<feature type="transmembrane region" description="Helical" evidence="1">
    <location>
        <begin position="12"/>
        <end position="31"/>
    </location>
</feature>
<accession>A0ABS3FD72</accession>
<protein>
    <recommendedName>
        <fullName evidence="4">DUF1574 domain-containing protein</fullName>
    </recommendedName>
</protein>
<keyword evidence="1" id="KW-0812">Transmembrane</keyword>
<name>A0ABS3FD72_9FLAO</name>
<reference evidence="2 3" key="1">
    <citation type="submission" date="2021-03" db="EMBL/GenBank/DDBJ databases">
        <title>Muricauda lutimaris sp. nov. and Muricauda ruestringensis sp. nov, two marine members of the Flavobacteriaceae isolated from deep sea sediments of Western Pacific.</title>
        <authorList>
            <person name="Zhao S."/>
            <person name="Liu R."/>
        </authorList>
    </citation>
    <scope>NUCLEOTIDE SEQUENCE [LARGE SCALE GENOMIC DNA]</scope>
    <source>
        <strain evidence="2 3">BC31-3-A3</strain>
    </source>
</reference>
<proteinExistence type="predicted"/>
<dbReference type="RefSeq" id="WP_207026223.1">
    <property type="nucleotide sequence ID" value="NZ_JAFLNM010000001.1"/>
</dbReference>
<organism evidence="2 3">
    <name type="scientific">Flagellimonas profundi</name>
    <dbReference type="NCBI Taxonomy" id="2915620"/>
    <lineage>
        <taxon>Bacteria</taxon>
        <taxon>Pseudomonadati</taxon>
        <taxon>Bacteroidota</taxon>
        <taxon>Flavobacteriia</taxon>
        <taxon>Flavobacteriales</taxon>
        <taxon>Flavobacteriaceae</taxon>
        <taxon>Flagellimonas</taxon>
    </lineage>
</organism>
<evidence type="ECO:0000313" key="2">
    <source>
        <dbReference type="EMBL" id="MBO0340526.1"/>
    </source>
</evidence>
<dbReference type="SUPFAM" id="SSF52266">
    <property type="entry name" value="SGNH hydrolase"/>
    <property type="match status" value="1"/>
</dbReference>
<evidence type="ECO:0000256" key="1">
    <source>
        <dbReference type="SAM" id="Phobius"/>
    </source>
</evidence>
<comment type="caution">
    <text evidence="2">The sequence shown here is derived from an EMBL/GenBank/DDBJ whole genome shotgun (WGS) entry which is preliminary data.</text>
</comment>
<keyword evidence="3" id="KW-1185">Reference proteome</keyword>
<keyword evidence="1" id="KW-0472">Membrane</keyword>
<keyword evidence="1" id="KW-1133">Transmembrane helix</keyword>
<dbReference type="EMBL" id="JAFLNM010000001">
    <property type="protein sequence ID" value="MBO0340526.1"/>
    <property type="molecule type" value="Genomic_DNA"/>
</dbReference>
<evidence type="ECO:0008006" key="4">
    <source>
        <dbReference type="Google" id="ProtNLM"/>
    </source>
</evidence>